<accession>A0A6J7XER1</accession>
<proteinExistence type="predicted"/>
<dbReference type="InterPro" id="IPR011042">
    <property type="entry name" value="6-blade_b-propeller_TolB-like"/>
</dbReference>
<feature type="domain" description="PKD" evidence="1">
    <location>
        <begin position="57"/>
        <end position="105"/>
    </location>
</feature>
<dbReference type="InterPro" id="IPR022409">
    <property type="entry name" value="PKD/Chitinase_dom"/>
</dbReference>
<reference evidence="2" key="1">
    <citation type="submission" date="2020-05" db="EMBL/GenBank/DDBJ databases">
        <authorList>
            <person name="Chiriac C."/>
            <person name="Salcher M."/>
            <person name="Ghai R."/>
            <person name="Kavagutti S V."/>
        </authorList>
    </citation>
    <scope>NUCLEOTIDE SEQUENCE</scope>
</reference>
<evidence type="ECO:0000313" key="2">
    <source>
        <dbReference type="EMBL" id="CAB5226354.1"/>
    </source>
</evidence>
<dbReference type="InterPro" id="IPR013783">
    <property type="entry name" value="Ig-like_fold"/>
</dbReference>
<sequence>MTYNIQDTYVYFEVLDYNGTSTLSAYTLDLTPLKFIPDFTTSNILSGTRIISNKNLRWNFGDGTFSTDLRPVHTYKWPGQYTVTLTIFDSDGNAYDSTYSCTVQIYDYISTQINFQDYRGLIYDVPAGRLLDPLYVNVYDSWQNYNALSGTGYTINLYASGAAGDYNYTPLDVTDKWDHLRSLSRFYRENKTPTGEIEYLEIESLTAAHTEMYVKLQNNQIVRCNASDAGSVFIGITGTGKFWYTDDRPNALLTENNPIIIFASLDNSKFNDAYTQRMQTFKYVDYPIAGFQNIEPAVFPALKVRFNPANNLSITTTGIDGEGTLSTTKFEIPNVSWQKTEIPYVIKFKDEYGFTTKNYPPLSSSSANPSLLPPQFYNLETGILYLSGDQYYPLEGVKFYEDFTRQSPQSLGAFYKGYFVSSQSSENCILTAGVVVIEPPYYQKDSLLGWVLVPQYNSAIRVLREVNYNEFTHTKTVTLINDQSVIPVADNRNAFAAAVSPVGTDKSSDDYETWFADAVNDRIFKYDVYGNPVENGIYNLSAVPTLINNQIVDIDYRTTGSNLISAAAAPNCIVIDRDENIWVTLLESGSAIKIDSTRNVVTAVATPSGATNFSYALSSDYLNNEGFAGENLILPSSIDTDRNNDIWITYTHPIFNYLIKYQGTNNFTIFAETKKEIQFPAGIAPVEVCVDRNNFVWVTARNHNVRGSTFGEFNDYLYKFDLDGNIQSGFPLSGFQQIGNITVDGSQNAWVSHDRELITKVDAFTNQRTDYIAGVGNNRTNYICSIGGITCDTSNNIWVINNFDRKLYMINGNTIPQPQLSYVAVADLVFPSTGLPALSSYTTPIEVPPNQYSDGLQQFQATGDWNGYRWINKYAAPVTTVRTITGSSNIFNIYPSSGKYGIAKMNESWDASGYYNSLRYQESLLDKEVFFDKFLGVIVGNAASQPYELGKTIYEKIANFVDNKADVDKVNIDSLLSLCKELTVDFEEYNYLYPPQLKRLVDMLSIKQSKLWGSRNKYALNFDNRGTTMPNDTYGINLSAKLDISSSYIIPGTPIVAKELFSDVYTVVNTNYFTESTIPLPLSSYTPSWGWGLTAPASISGTEIGNYYNFYQYNSRYSDEYYDNVIDWNSVFTTLAPTNSSYDTWSTDDGIIQNILSYELTKGFRLFTSGVDVTYNS</sequence>
<dbReference type="InterPro" id="IPR035986">
    <property type="entry name" value="PKD_dom_sf"/>
</dbReference>
<dbReference type="SUPFAM" id="SSF63829">
    <property type="entry name" value="Calcium-dependent phosphotriesterase"/>
    <property type="match status" value="2"/>
</dbReference>
<dbReference type="EMBL" id="LR798360">
    <property type="protein sequence ID" value="CAB5226354.1"/>
    <property type="molecule type" value="Genomic_DNA"/>
</dbReference>
<evidence type="ECO:0000259" key="1">
    <source>
        <dbReference type="PROSITE" id="PS50093"/>
    </source>
</evidence>
<dbReference type="SMART" id="SM00089">
    <property type="entry name" value="PKD"/>
    <property type="match status" value="1"/>
</dbReference>
<dbReference type="Gene3D" id="2.120.10.30">
    <property type="entry name" value="TolB, C-terminal domain"/>
    <property type="match status" value="1"/>
</dbReference>
<organism evidence="2">
    <name type="scientific">uncultured Caudovirales phage</name>
    <dbReference type="NCBI Taxonomy" id="2100421"/>
    <lineage>
        <taxon>Viruses</taxon>
        <taxon>Duplodnaviria</taxon>
        <taxon>Heunggongvirae</taxon>
        <taxon>Uroviricota</taxon>
        <taxon>Caudoviricetes</taxon>
        <taxon>Peduoviridae</taxon>
        <taxon>Maltschvirus</taxon>
        <taxon>Maltschvirus maltsch</taxon>
    </lineage>
</organism>
<dbReference type="Pfam" id="PF18911">
    <property type="entry name" value="PKD_4"/>
    <property type="match status" value="1"/>
</dbReference>
<dbReference type="Gene3D" id="2.60.40.10">
    <property type="entry name" value="Immunoglobulins"/>
    <property type="match status" value="1"/>
</dbReference>
<dbReference type="CDD" id="cd00146">
    <property type="entry name" value="PKD"/>
    <property type="match status" value="1"/>
</dbReference>
<dbReference type="SUPFAM" id="SSF49299">
    <property type="entry name" value="PKD domain"/>
    <property type="match status" value="1"/>
</dbReference>
<dbReference type="InterPro" id="IPR000601">
    <property type="entry name" value="PKD_dom"/>
</dbReference>
<dbReference type="PROSITE" id="PS50093">
    <property type="entry name" value="PKD"/>
    <property type="match status" value="1"/>
</dbReference>
<name>A0A6J7XER1_9CAUD</name>
<protein>
    <submittedName>
        <fullName evidence="2">PKD domain containing protein</fullName>
    </submittedName>
</protein>
<gene>
    <name evidence="2" type="ORF">UFOVP760_131</name>
</gene>